<proteinExistence type="inferred from homology"/>
<feature type="transmembrane region" description="Helical" evidence="2">
    <location>
        <begin position="207"/>
        <end position="227"/>
    </location>
</feature>
<feature type="transmembrane region" description="Helical" evidence="2">
    <location>
        <begin position="61"/>
        <end position="80"/>
    </location>
</feature>
<dbReference type="RefSeq" id="WP_044295488.1">
    <property type="nucleotide sequence ID" value="NZ_JBHTNY010000073.1"/>
</dbReference>
<dbReference type="STRING" id="180332.GCA_000797495_03208"/>
<feature type="transmembrane region" description="Helical" evidence="2">
    <location>
        <begin position="7"/>
        <end position="25"/>
    </location>
</feature>
<comment type="similarity">
    <text evidence="1">Belongs to the EamA transporter family.</text>
</comment>
<evidence type="ECO:0000256" key="1">
    <source>
        <dbReference type="ARBA" id="ARBA00007362"/>
    </source>
</evidence>
<evidence type="ECO:0000259" key="3">
    <source>
        <dbReference type="Pfam" id="PF00892"/>
    </source>
</evidence>
<dbReference type="InterPro" id="IPR000620">
    <property type="entry name" value="EamA_dom"/>
</dbReference>
<comment type="caution">
    <text evidence="4">The sequence shown here is derived from an EMBL/GenBank/DDBJ whole genome shotgun (WGS) entry which is preliminary data.</text>
</comment>
<dbReference type="Pfam" id="PF00892">
    <property type="entry name" value="EamA"/>
    <property type="match status" value="2"/>
</dbReference>
<keyword evidence="2" id="KW-0812">Transmembrane</keyword>
<dbReference type="PANTHER" id="PTHR22911:SF102">
    <property type="entry name" value="MEMBRANE PROTEIN"/>
    <property type="match status" value="1"/>
</dbReference>
<feature type="transmembrane region" description="Helical" evidence="2">
    <location>
        <begin position="264"/>
        <end position="282"/>
    </location>
</feature>
<keyword evidence="5" id="KW-1185">Reference proteome</keyword>
<organism evidence="4 5">
    <name type="scientific">Robinsoniella peoriensis</name>
    <dbReference type="NCBI Taxonomy" id="180332"/>
    <lineage>
        <taxon>Bacteria</taxon>
        <taxon>Bacillati</taxon>
        <taxon>Bacillota</taxon>
        <taxon>Clostridia</taxon>
        <taxon>Lachnospirales</taxon>
        <taxon>Lachnospiraceae</taxon>
        <taxon>Robinsoniella</taxon>
    </lineage>
</organism>
<keyword evidence="2" id="KW-1133">Transmembrane helix</keyword>
<dbReference type="AlphaFoldDB" id="A0A4U8PZC0"/>
<feature type="transmembrane region" description="Helical" evidence="2">
    <location>
        <begin position="31"/>
        <end position="49"/>
    </location>
</feature>
<gene>
    <name evidence="4" type="ORF">DSM106044_05443</name>
</gene>
<keyword evidence="2" id="KW-0472">Membrane</keyword>
<dbReference type="SUPFAM" id="SSF103481">
    <property type="entry name" value="Multidrug resistance efflux transporter EmrE"/>
    <property type="match status" value="2"/>
</dbReference>
<feature type="domain" description="EamA" evidence="3">
    <location>
        <begin position="7"/>
        <end position="134"/>
    </location>
</feature>
<feature type="domain" description="EamA" evidence="3">
    <location>
        <begin position="147"/>
        <end position="279"/>
    </location>
</feature>
<dbReference type="InterPro" id="IPR037185">
    <property type="entry name" value="EmrE-like"/>
</dbReference>
<dbReference type="EMBL" id="QGQD01000111">
    <property type="protein sequence ID" value="TLC97741.1"/>
    <property type="molecule type" value="Genomic_DNA"/>
</dbReference>
<dbReference type="PANTHER" id="PTHR22911">
    <property type="entry name" value="ACYL-MALONYL CONDENSING ENZYME-RELATED"/>
    <property type="match status" value="1"/>
</dbReference>
<dbReference type="GO" id="GO:0016020">
    <property type="term" value="C:membrane"/>
    <property type="evidence" value="ECO:0007669"/>
    <property type="project" value="InterPro"/>
</dbReference>
<dbReference type="Proteomes" id="UP000306509">
    <property type="component" value="Unassembled WGS sequence"/>
</dbReference>
<evidence type="ECO:0000313" key="5">
    <source>
        <dbReference type="Proteomes" id="UP000306509"/>
    </source>
</evidence>
<feature type="transmembrane region" description="Helical" evidence="2">
    <location>
        <begin position="146"/>
        <end position="166"/>
    </location>
</feature>
<evidence type="ECO:0000313" key="4">
    <source>
        <dbReference type="EMBL" id="TLC97741.1"/>
    </source>
</evidence>
<feature type="transmembrane region" description="Helical" evidence="2">
    <location>
        <begin position="178"/>
        <end position="195"/>
    </location>
</feature>
<name>A0A4U8PZC0_9FIRM</name>
<feature type="transmembrane region" description="Helical" evidence="2">
    <location>
        <begin position="117"/>
        <end position="134"/>
    </location>
</feature>
<sequence>MQAKFKIILSMAVFGTLGIFIKNIPLSSGEIALFRAVIAAISILLYKFVKNEKIPFDEIKKDLLLLFLSGTAMGFNWIFLFQSYRYTSVSIATLSYYFAPVIVMAVCPILFRENLNLKQIICFVMSTLGLVLVIDPGKILPGSNSFIGICFGLSAAVLYATVIILNKLIKNVTGIDRTLIQFFAAIIILFPYVGLTDGIHLSAAGTYGIINLLVVGIVHTGITYCLYFSSLKDLKGQEAAILSYTDPLVAIIVSVSFLGETISLTQILGGILILGFTLLNEIKSHDT</sequence>
<reference evidence="4 5" key="1">
    <citation type="journal article" date="2019" name="Anaerobe">
        <title>Detection of Robinsoniella peoriensis in multiple bone samples of a trauma patient.</title>
        <authorList>
            <person name="Schrottner P."/>
            <person name="Hartwich K."/>
            <person name="Bunk B."/>
            <person name="Schober I."/>
            <person name="Helbig S."/>
            <person name="Rudolph W.W."/>
            <person name="Gunzer F."/>
        </authorList>
    </citation>
    <scope>NUCLEOTIDE SEQUENCE [LARGE SCALE GENOMIC DNA]</scope>
    <source>
        <strain evidence="4 5">DSM 106044</strain>
    </source>
</reference>
<feature type="transmembrane region" description="Helical" evidence="2">
    <location>
        <begin position="86"/>
        <end position="110"/>
    </location>
</feature>
<protein>
    <submittedName>
        <fullName evidence="4">Carboxylate/amino acid/amine transporter</fullName>
    </submittedName>
</protein>
<accession>A0A4U8PZC0</accession>
<evidence type="ECO:0000256" key="2">
    <source>
        <dbReference type="SAM" id="Phobius"/>
    </source>
</evidence>